<gene>
    <name evidence="1" type="ORF">YC6258_00717</name>
</gene>
<evidence type="ECO:0000313" key="2">
    <source>
        <dbReference type="Proteomes" id="UP000032266"/>
    </source>
</evidence>
<dbReference type="KEGG" id="gsn:YC6258_00717"/>
<evidence type="ECO:0000313" key="1">
    <source>
        <dbReference type="EMBL" id="AJQ92767.1"/>
    </source>
</evidence>
<dbReference type="STRING" id="1445510.YC6258_00717"/>
<dbReference type="Proteomes" id="UP000032266">
    <property type="component" value="Chromosome"/>
</dbReference>
<organism evidence="1 2">
    <name type="scientific">Gynuella sunshinyii YC6258</name>
    <dbReference type="NCBI Taxonomy" id="1445510"/>
    <lineage>
        <taxon>Bacteria</taxon>
        <taxon>Pseudomonadati</taxon>
        <taxon>Pseudomonadota</taxon>
        <taxon>Gammaproteobacteria</taxon>
        <taxon>Oceanospirillales</taxon>
        <taxon>Saccharospirillaceae</taxon>
        <taxon>Gynuella</taxon>
    </lineage>
</organism>
<dbReference type="OrthoDB" id="9813876at2"/>
<dbReference type="EMBL" id="CP007142">
    <property type="protein sequence ID" value="AJQ92767.1"/>
    <property type="molecule type" value="Genomic_DNA"/>
</dbReference>
<evidence type="ECO:0008006" key="3">
    <source>
        <dbReference type="Google" id="ProtNLM"/>
    </source>
</evidence>
<accession>A0A0C5VE42</accession>
<dbReference type="RefSeq" id="WP_044615756.1">
    <property type="nucleotide sequence ID" value="NZ_CP007142.1"/>
</dbReference>
<dbReference type="HOGENOM" id="CLU_1037044_0_0_6"/>
<proteinExistence type="predicted"/>
<protein>
    <recommendedName>
        <fullName evidence="3">UDP-N-acetylglucosamine:LPS N-acetylglucosamine transferase</fullName>
    </recommendedName>
</protein>
<sequence>MTFIYALGGGLGHYTRARALINTLDIRGPVTLAVTQPTSGSLAGFGPELQVLSPPETMSQNPTLLRQWLTQSLEQQVYRQIVVDAFPAGLFGELCDFPFPEGIRLLHVARLLRWSQYQKVFQGKLPAYHVTYVVEALTAVHHQALAERSENMLELTLQDPLPGPTMTPDRRDNTETPLWLIVHSGPEDEIKALLALAGSMAEEEGLQPKQLLLSPVRPSQLPVDIDHIHAWPAHPWFELADRIFTACGFNSMRQLLPYRHKHVFMPMERRFDDQFLRAARARQGSS</sequence>
<reference evidence="1 2" key="1">
    <citation type="submission" date="2014-01" db="EMBL/GenBank/DDBJ databases">
        <title>Full genme sequencing of cellulolytic bacterium Gynuella sunshinyii YC6258T gen. nov., sp. nov.</title>
        <authorList>
            <person name="Khan H."/>
            <person name="Chung E.J."/>
            <person name="Chung Y.R."/>
        </authorList>
    </citation>
    <scope>NUCLEOTIDE SEQUENCE [LARGE SCALE GENOMIC DNA]</scope>
    <source>
        <strain evidence="1 2">YC6258</strain>
    </source>
</reference>
<name>A0A0C5VE42_9GAMM</name>
<dbReference type="AlphaFoldDB" id="A0A0C5VE42"/>
<keyword evidence="2" id="KW-1185">Reference proteome</keyword>